<feature type="domain" description="UvrD-like helicase ATP-binding" evidence="17">
    <location>
        <begin position="13"/>
        <end position="297"/>
    </location>
</feature>
<evidence type="ECO:0000256" key="11">
    <source>
        <dbReference type="ARBA" id="ARBA00023235"/>
    </source>
</evidence>
<dbReference type="GO" id="GO:0003677">
    <property type="term" value="F:DNA binding"/>
    <property type="evidence" value="ECO:0007669"/>
    <property type="project" value="UniProtKB-KW"/>
</dbReference>
<dbReference type="InterPro" id="IPR013986">
    <property type="entry name" value="DExx_box_DNA_helicase_dom_sf"/>
</dbReference>
<dbReference type="SUPFAM" id="SSF52540">
    <property type="entry name" value="P-loop containing nucleoside triphosphate hydrolases"/>
    <property type="match status" value="1"/>
</dbReference>
<keyword evidence="9" id="KW-0238">DNA-binding</keyword>
<evidence type="ECO:0000313" key="20">
    <source>
        <dbReference type="Proteomes" id="UP000002725"/>
    </source>
</evidence>
<dbReference type="KEGG" id="paa:Paes_2313"/>
<evidence type="ECO:0000256" key="1">
    <source>
        <dbReference type="ARBA" id="ARBA00009922"/>
    </source>
</evidence>
<dbReference type="PROSITE" id="PS51217">
    <property type="entry name" value="UVRD_HELICASE_CTER"/>
    <property type="match status" value="1"/>
</dbReference>
<dbReference type="eggNOG" id="COG1468">
    <property type="taxonomic scope" value="Bacteria"/>
</dbReference>
<dbReference type="EC" id="5.6.2.4" evidence="13"/>
<dbReference type="Gene3D" id="1.10.10.160">
    <property type="match status" value="1"/>
</dbReference>
<dbReference type="PANTHER" id="PTHR11070:SF2">
    <property type="entry name" value="ATP-DEPENDENT DNA HELICASE SRS2"/>
    <property type="match status" value="1"/>
</dbReference>
<evidence type="ECO:0000256" key="4">
    <source>
        <dbReference type="ARBA" id="ARBA00022763"/>
    </source>
</evidence>
<dbReference type="GO" id="GO:0004527">
    <property type="term" value="F:exonuclease activity"/>
    <property type="evidence" value="ECO:0007669"/>
    <property type="project" value="UniProtKB-KW"/>
</dbReference>
<keyword evidence="2" id="KW-0540">Nuclease</keyword>
<dbReference type="InterPro" id="IPR038726">
    <property type="entry name" value="PDDEXK_AddAB-type"/>
</dbReference>
<evidence type="ECO:0000256" key="16">
    <source>
        <dbReference type="PROSITE-ProRule" id="PRU00560"/>
    </source>
</evidence>
<dbReference type="Gene3D" id="3.40.50.300">
    <property type="entry name" value="P-loop containing nucleotide triphosphate hydrolases"/>
    <property type="match status" value="3"/>
</dbReference>
<evidence type="ECO:0000256" key="2">
    <source>
        <dbReference type="ARBA" id="ARBA00022722"/>
    </source>
</evidence>
<dbReference type="Pfam" id="PF13361">
    <property type="entry name" value="UvrD_C"/>
    <property type="match status" value="2"/>
</dbReference>
<accession>B4S6V4</accession>
<comment type="similarity">
    <text evidence="1">Belongs to the helicase family. UvrD subfamily.</text>
</comment>
<feature type="domain" description="UvrD-like helicase C-terminal" evidence="18">
    <location>
        <begin position="298"/>
        <end position="575"/>
    </location>
</feature>
<keyword evidence="3 16" id="KW-0547">Nucleotide-binding</keyword>
<dbReference type="AlphaFoldDB" id="B4S6V4"/>
<evidence type="ECO:0000256" key="14">
    <source>
        <dbReference type="ARBA" id="ARBA00034923"/>
    </source>
</evidence>
<keyword evidence="5 16" id="KW-0378">Hydrolase</keyword>
<dbReference type="Gene3D" id="3.90.320.10">
    <property type="match status" value="1"/>
</dbReference>
<keyword evidence="7" id="KW-0269">Exonuclease</keyword>
<evidence type="ECO:0000256" key="10">
    <source>
        <dbReference type="ARBA" id="ARBA00023204"/>
    </source>
</evidence>
<evidence type="ECO:0000256" key="15">
    <source>
        <dbReference type="ARBA" id="ARBA00048988"/>
    </source>
</evidence>
<feature type="binding site" evidence="16">
    <location>
        <begin position="34"/>
        <end position="41"/>
    </location>
    <ligand>
        <name>ATP</name>
        <dbReference type="ChEBI" id="CHEBI:30616"/>
    </ligand>
</feature>
<dbReference type="GO" id="GO:0000725">
    <property type="term" value="P:recombinational repair"/>
    <property type="evidence" value="ECO:0007669"/>
    <property type="project" value="TreeGrafter"/>
</dbReference>
<reference evidence="19" key="1">
    <citation type="submission" date="2008-06" db="EMBL/GenBank/DDBJ databases">
        <title>Complete sequence of chromosome of Prosthecochloris aestuarii DSM 271.</title>
        <authorList>
            <consortium name="US DOE Joint Genome Institute"/>
            <person name="Lucas S."/>
            <person name="Copeland A."/>
            <person name="Lapidus A."/>
            <person name="Glavina del Rio T."/>
            <person name="Dalin E."/>
            <person name="Tice H."/>
            <person name="Bruce D."/>
            <person name="Goodwin L."/>
            <person name="Pitluck S."/>
            <person name="Schmutz J."/>
            <person name="Larimer F."/>
            <person name="Land M."/>
            <person name="Hauser L."/>
            <person name="Kyrpides N."/>
            <person name="Anderson I."/>
            <person name="Liu Z."/>
            <person name="Li T."/>
            <person name="Zhao F."/>
            <person name="Overmann J."/>
            <person name="Bryant D.A."/>
            <person name="Richardson P."/>
        </authorList>
    </citation>
    <scope>NUCLEOTIDE SEQUENCE [LARGE SCALE GENOMIC DNA]</scope>
    <source>
        <strain evidence="19">DSM 271</strain>
    </source>
</reference>
<keyword evidence="11" id="KW-0413">Isomerase</keyword>
<keyword evidence="8 16" id="KW-0067">ATP-binding</keyword>
<dbReference type="STRING" id="290512.Paes_2313"/>
<evidence type="ECO:0000259" key="17">
    <source>
        <dbReference type="PROSITE" id="PS51198"/>
    </source>
</evidence>
<protein>
    <recommendedName>
        <fullName evidence="13">DNA 3'-5' helicase</fullName>
        <ecNumber evidence="13">5.6.2.4</ecNumber>
    </recommendedName>
    <alternativeName>
        <fullName evidence="14">DNA 3'-5' helicase II</fullName>
    </alternativeName>
</protein>
<dbReference type="EMBL" id="CP001108">
    <property type="protein sequence ID" value="ACF47309.1"/>
    <property type="molecule type" value="Genomic_DNA"/>
</dbReference>
<evidence type="ECO:0000256" key="5">
    <source>
        <dbReference type="ARBA" id="ARBA00022801"/>
    </source>
</evidence>
<dbReference type="RefSeq" id="WP_012506837.1">
    <property type="nucleotide sequence ID" value="NC_011059.1"/>
</dbReference>
<keyword evidence="4" id="KW-0227">DNA damage</keyword>
<dbReference type="eggNOG" id="COG0210">
    <property type="taxonomic scope" value="Bacteria"/>
</dbReference>
<evidence type="ECO:0000259" key="18">
    <source>
        <dbReference type="PROSITE" id="PS51217"/>
    </source>
</evidence>
<evidence type="ECO:0000256" key="7">
    <source>
        <dbReference type="ARBA" id="ARBA00022839"/>
    </source>
</evidence>
<comment type="catalytic activity">
    <reaction evidence="12">
        <text>Couples ATP hydrolysis with the unwinding of duplex DNA by translocating in the 3'-5' direction.</text>
        <dbReference type="EC" id="5.6.2.4"/>
    </reaction>
</comment>
<evidence type="ECO:0000313" key="19">
    <source>
        <dbReference type="EMBL" id="ACF47309.1"/>
    </source>
</evidence>
<dbReference type="HOGENOM" id="CLU_004585_6_0_10"/>
<organism evidence="19 20">
    <name type="scientific">Prosthecochloris aestuarii (strain DSM 271 / SK 413)</name>
    <dbReference type="NCBI Taxonomy" id="290512"/>
    <lineage>
        <taxon>Bacteria</taxon>
        <taxon>Pseudomonadati</taxon>
        <taxon>Chlorobiota</taxon>
        <taxon>Chlorobiia</taxon>
        <taxon>Chlorobiales</taxon>
        <taxon>Chlorobiaceae</taxon>
        <taxon>Prosthecochloris</taxon>
    </lineage>
</organism>
<dbReference type="InterPro" id="IPR027417">
    <property type="entry name" value="P-loop_NTPase"/>
</dbReference>
<proteinExistence type="inferred from homology"/>
<sequence length="984" mass="111856">MPLFRDTYSAADLSLTDDQYNAVIDDTNEILCLACAGSGKSRTLSFRIARLIHEGAKPENIIAFTFTEKAAESIKRRVASALEKAGLPVALVGAMYIGTIHAFCQNLLGSMNAKYRQYEVLNENRLRLFLLSRYYELELNALQANRNARMFQTIAEVSNAWKMANDEMLSLDEIEEEDAPLGSCLKNINNRLNSDQYIDFSLMIRLVVEALEANNTEIYAALESANHLMVDEYQDVNISQERLIRGLYSRLNSLFVVGDDDQSIYGWRGADVRNIIEFDQRYPNCSTHTLSTNFRSTNTIVSTSDRFIQHQLSTARIDKAPISNSDGNIQHFGNLWFRTKQDEAEWIANRINQLLGTKYIETDGSERGLTKSDFAILMRSVQGGTRNGGAPYHRDYTNALSKADINYIIEAEGSIFERLHARTLRDAMSLLRSPGYPRREAINFFNSNILPVFPNADLNKFLEILADWNNQIHRPIGGARRKVYPQLLVHELLEAFRISTTEFQNHEQVMRDLGVFSGIILDVEKVFVSIDTGQRYQSMLNFLENVAESGYDTTQVELMSRPDAVTISTVHKMKGLEFPVVFIVDVVQQRFPGKRSSYNGWLPLNLIQNPLSRGLYQSNIFGEARLFYTALTRAERFLYVTGSSIQPGLQRPKNPSPFKLIIQGLNDPEVITDTTHLPDNIERIEQRPRIDEESMPTSFTEIKDYLECPMKYKFRKIYGYSPAVPELFGYGLTTHTAINRAHQLFANAAPTREEAGEITEDVFHLKHVFPSRDPEREGPYERAKNASKRLVGNYAEGYPEDFVQSRSLEQRFEIKANNALITGSIDLLLREDNNGNILEARVIDFKSMDFPEGQLNPFFWINLSLQVQLYAYAADIVLGENAKTGSVHLLKALSTEEVPNRVNVPITDEAIESAIQNIEWAVNRILEGEFPMRPSVGKCEECDFRKICSKQRQEFNSTVVPNPIHIPETNGTTELRVRSFSDVE</sequence>
<keyword evidence="6 16" id="KW-0347">Helicase</keyword>
<evidence type="ECO:0000256" key="6">
    <source>
        <dbReference type="ARBA" id="ARBA00022806"/>
    </source>
</evidence>
<dbReference type="GO" id="GO:0005524">
    <property type="term" value="F:ATP binding"/>
    <property type="evidence" value="ECO:0007669"/>
    <property type="project" value="UniProtKB-UniRule"/>
</dbReference>
<evidence type="ECO:0000256" key="13">
    <source>
        <dbReference type="ARBA" id="ARBA00034808"/>
    </source>
</evidence>
<evidence type="ECO:0000256" key="3">
    <source>
        <dbReference type="ARBA" id="ARBA00022741"/>
    </source>
</evidence>
<dbReference type="Pfam" id="PF00580">
    <property type="entry name" value="UvrD-helicase"/>
    <property type="match status" value="1"/>
</dbReference>
<dbReference type="InterPro" id="IPR014017">
    <property type="entry name" value="DNA_helicase_UvrD-like_C"/>
</dbReference>
<evidence type="ECO:0000256" key="8">
    <source>
        <dbReference type="ARBA" id="ARBA00022840"/>
    </source>
</evidence>
<keyword evidence="10" id="KW-0234">DNA repair</keyword>
<dbReference type="InterPro" id="IPR011604">
    <property type="entry name" value="PDDEXK-like_dom_sf"/>
</dbReference>
<dbReference type="GO" id="GO:0043138">
    <property type="term" value="F:3'-5' DNA helicase activity"/>
    <property type="evidence" value="ECO:0007669"/>
    <property type="project" value="UniProtKB-EC"/>
</dbReference>
<evidence type="ECO:0000256" key="12">
    <source>
        <dbReference type="ARBA" id="ARBA00034617"/>
    </source>
</evidence>
<dbReference type="InterPro" id="IPR014016">
    <property type="entry name" value="UvrD-like_ATP-bd"/>
</dbReference>
<dbReference type="PANTHER" id="PTHR11070">
    <property type="entry name" value="UVRD / RECB / PCRA DNA HELICASE FAMILY MEMBER"/>
    <property type="match status" value="1"/>
</dbReference>
<gene>
    <name evidence="19" type="ordered locus">Paes_2313</name>
</gene>
<dbReference type="Proteomes" id="UP000002725">
    <property type="component" value="Chromosome"/>
</dbReference>
<dbReference type="InterPro" id="IPR000212">
    <property type="entry name" value="DNA_helicase_UvrD/REP"/>
</dbReference>
<dbReference type="CDD" id="cd17932">
    <property type="entry name" value="DEXQc_UvrD"/>
    <property type="match status" value="1"/>
</dbReference>
<dbReference type="Pfam" id="PF12705">
    <property type="entry name" value="PDDEXK_1"/>
    <property type="match status" value="1"/>
</dbReference>
<name>B4S6V4_PROA2</name>
<comment type="catalytic activity">
    <reaction evidence="15">
        <text>ATP + H2O = ADP + phosphate + H(+)</text>
        <dbReference type="Rhea" id="RHEA:13065"/>
        <dbReference type="ChEBI" id="CHEBI:15377"/>
        <dbReference type="ChEBI" id="CHEBI:15378"/>
        <dbReference type="ChEBI" id="CHEBI:30616"/>
        <dbReference type="ChEBI" id="CHEBI:43474"/>
        <dbReference type="ChEBI" id="CHEBI:456216"/>
        <dbReference type="EC" id="5.6.2.4"/>
    </reaction>
</comment>
<dbReference type="PROSITE" id="PS51198">
    <property type="entry name" value="UVRD_HELICASE_ATP_BIND"/>
    <property type="match status" value="1"/>
</dbReference>
<evidence type="ECO:0000256" key="9">
    <source>
        <dbReference type="ARBA" id="ARBA00023125"/>
    </source>
</evidence>
<keyword evidence="20" id="KW-1185">Reference proteome</keyword>